<reference evidence="4 5" key="1">
    <citation type="journal article" date="2023" name="IScience">
        <title>Expanded male sex-determining region conserved during the evolution of homothallism in the green alga Volvox.</title>
        <authorList>
            <person name="Yamamoto K."/>
            <person name="Matsuzaki R."/>
            <person name="Mahakham W."/>
            <person name="Heman W."/>
            <person name="Sekimoto H."/>
            <person name="Kawachi M."/>
            <person name="Minakuchi Y."/>
            <person name="Toyoda A."/>
            <person name="Nozaki H."/>
        </authorList>
    </citation>
    <scope>NUCLEOTIDE SEQUENCE [LARGE SCALE GENOMIC DNA]</scope>
    <source>
        <strain evidence="4 5">NIES-4468</strain>
    </source>
</reference>
<comment type="caution">
    <text evidence="4">The sequence shown here is derived from an EMBL/GenBank/DDBJ whole genome shotgun (WGS) entry which is preliminary data.</text>
</comment>
<keyword evidence="1" id="KW-0677">Repeat</keyword>
<evidence type="ECO:0000256" key="1">
    <source>
        <dbReference type="ARBA" id="ARBA00022737"/>
    </source>
</evidence>
<gene>
    <name evidence="4" type="ORF">VaNZ11_003949</name>
</gene>
<evidence type="ECO:0000256" key="2">
    <source>
        <dbReference type="SAM" id="MobiDB-lite"/>
    </source>
</evidence>
<dbReference type="InterPro" id="IPR002912">
    <property type="entry name" value="ACT_dom"/>
</dbReference>
<feature type="region of interest" description="Disordered" evidence="2">
    <location>
        <begin position="467"/>
        <end position="507"/>
    </location>
</feature>
<accession>A0ABQ5RV97</accession>
<feature type="compositionally biased region" description="Pro residues" evidence="2">
    <location>
        <begin position="488"/>
        <end position="497"/>
    </location>
</feature>
<dbReference type="PANTHER" id="PTHR31096:SF22">
    <property type="entry name" value="ACT DOMAIN-CONTAINING PROTEIN ACR4"/>
    <property type="match status" value="1"/>
</dbReference>
<organism evidence="4 5">
    <name type="scientific">Volvox africanus</name>
    <dbReference type="NCBI Taxonomy" id="51714"/>
    <lineage>
        <taxon>Eukaryota</taxon>
        <taxon>Viridiplantae</taxon>
        <taxon>Chlorophyta</taxon>
        <taxon>core chlorophytes</taxon>
        <taxon>Chlorophyceae</taxon>
        <taxon>CS clade</taxon>
        <taxon>Chlamydomonadales</taxon>
        <taxon>Volvocaceae</taxon>
        <taxon>Volvox</taxon>
    </lineage>
</organism>
<feature type="domain" description="ACT" evidence="3">
    <location>
        <begin position="70"/>
        <end position="144"/>
    </location>
</feature>
<dbReference type="Proteomes" id="UP001165090">
    <property type="component" value="Unassembled WGS sequence"/>
</dbReference>
<dbReference type="EMBL" id="BSDZ01000010">
    <property type="protein sequence ID" value="GLI61555.1"/>
    <property type="molecule type" value="Genomic_DNA"/>
</dbReference>
<evidence type="ECO:0000313" key="4">
    <source>
        <dbReference type="EMBL" id="GLI61555.1"/>
    </source>
</evidence>
<proteinExistence type="predicted"/>
<feature type="compositionally biased region" description="Low complexity" evidence="2">
    <location>
        <begin position="478"/>
        <end position="487"/>
    </location>
</feature>
<sequence length="735" mass="76719">MNTILLSRGQPPRTPSLLAFSDYREAEQANGAKQSSVTANGALLEYETLELRVHPPNVNIDNDAYADRTLITLDSANRPGTLVEVVQLLTELGLCVIKARISSDGGWFVDEFSVTDAGKKVTNERKLRAIRKVLSVDTDPGSDNECSTDSEFQEASQLSTVFEIAGNDRIGLLADVIELLKNNGCEVRSAAVWTHNLRCAFVISVLDSATGHPIKDAFKLAGLQDMLLKKMRSSGDTADLVVKVANTKGLIHYERRLHQLLLREEEAQWKRLTNLAATYEQEIAEQHALLERRWAGTGLGAQSTSGTSAGPGSGPAASLQRASTGTGGRPQLQPPQLCPTSSSTLPSPGARGVSNLPPATLPSAKQGSNVASTAAAGAAANVAVAMGSPTMGSPDGSTHGGACCSGLSDVSVGPSGLTSPFSRNAAVVDASGSSNGQTSGSGACMGTSAVMSGGSGAAVIANGCGGPAESRAPSPTNALPSAATLAAPPSPSPPVAPPASSAQKPEVLVQHSKQRDYWMVSIRCRDRQKLLFDTVCTLADLNYDVYHGAVDCELDDKANISIAVQTFYMRPRYGDSLWDPRKAAKLKYMLECAIQRRQPQGTKVHIQGAPCGGAAGVGSSAPAADLPALTAVWRKFGLCITRAKVRALAGSAGEHTFYLVDNYGRPPADTVVQQACQQIGGVRLARPGSGRVAQGSNAALGAPRGEAMKFAFTVLTRPGWSANQGSPANSLPDSI</sequence>
<feature type="region of interest" description="Disordered" evidence="2">
    <location>
        <begin position="299"/>
        <end position="367"/>
    </location>
</feature>
<evidence type="ECO:0000313" key="5">
    <source>
        <dbReference type="Proteomes" id="UP001165090"/>
    </source>
</evidence>
<dbReference type="InterPro" id="IPR040217">
    <property type="entry name" value="ACR1-12"/>
</dbReference>
<feature type="compositionally biased region" description="Low complexity" evidence="2">
    <location>
        <begin position="338"/>
        <end position="349"/>
    </location>
</feature>
<keyword evidence="5" id="KW-1185">Reference proteome</keyword>
<name>A0ABQ5RV97_9CHLO</name>
<dbReference type="PROSITE" id="PS51671">
    <property type="entry name" value="ACT"/>
    <property type="match status" value="1"/>
</dbReference>
<protein>
    <recommendedName>
        <fullName evidence="3">ACT domain-containing protein</fullName>
    </recommendedName>
</protein>
<dbReference type="SUPFAM" id="SSF55021">
    <property type="entry name" value="ACT-like"/>
    <property type="match status" value="2"/>
</dbReference>
<dbReference type="PANTHER" id="PTHR31096">
    <property type="entry name" value="ACT DOMAIN-CONTAINING PROTEIN ACR4-RELATED"/>
    <property type="match status" value="1"/>
</dbReference>
<feature type="compositionally biased region" description="Low complexity" evidence="2">
    <location>
        <begin position="300"/>
        <end position="320"/>
    </location>
</feature>
<evidence type="ECO:0000259" key="3">
    <source>
        <dbReference type="PROSITE" id="PS51671"/>
    </source>
</evidence>
<dbReference type="InterPro" id="IPR045865">
    <property type="entry name" value="ACT-like_dom_sf"/>
</dbReference>